<dbReference type="GO" id="GO:0009279">
    <property type="term" value="C:cell outer membrane"/>
    <property type="evidence" value="ECO:0007669"/>
    <property type="project" value="UniProtKB-SubCell"/>
</dbReference>
<keyword evidence="5" id="KW-0998">Cell outer membrane</keyword>
<evidence type="ECO:0000256" key="2">
    <source>
        <dbReference type="ARBA" id="ARBA00006275"/>
    </source>
</evidence>
<protein>
    <submittedName>
        <fullName evidence="8">SusD domain protein</fullName>
    </submittedName>
</protein>
<dbReference type="STRING" id="1642647.PSM36_0172"/>
<evidence type="ECO:0000313" key="9">
    <source>
        <dbReference type="Proteomes" id="UP000187464"/>
    </source>
</evidence>
<dbReference type="AlphaFoldDB" id="A0A1R3T1D8"/>
<dbReference type="Gene3D" id="1.25.40.390">
    <property type="match status" value="1"/>
</dbReference>
<dbReference type="InterPro" id="IPR033985">
    <property type="entry name" value="SusD-like_N"/>
</dbReference>
<dbReference type="Proteomes" id="UP000187464">
    <property type="component" value="Chromosome I"/>
</dbReference>
<dbReference type="EMBL" id="LT605205">
    <property type="protein sequence ID" value="SCD19008.1"/>
    <property type="molecule type" value="Genomic_DNA"/>
</dbReference>
<dbReference type="CDD" id="cd08977">
    <property type="entry name" value="SusD"/>
    <property type="match status" value="1"/>
</dbReference>
<proteinExistence type="inferred from homology"/>
<evidence type="ECO:0000259" key="7">
    <source>
        <dbReference type="Pfam" id="PF14322"/>
    </source>
</evidence>
<keyword evidence="3" id="KW-0732">Signal</keyword>
<keyword evidence="9" id="KW-1185">Reference proteome</keyword>
<dbReference type="KEGG" id="psac:PSM36_0172"/>
<keyword evidence="4" id="KW-0472">Membrane</keyword>
<evidence type="ECO:0000313" key="8">
    <source>
        <dbReference type="EMBL" id="SCD19008.1"/>
    </source>
</evidence>
<dbReference type="PROSITE" id="PS51257">
    <property type="entry name" value="PROKAR_LIPOPROTEIN"/>
    <property type="match status" value="1"/>
</dbReference>
<sequence>MKKIIYILFSSLFLLTGCLDDLDQYPNIETTSSDVYKDASNYKAVLGKLYVAFVINGQEKGGGNSDLSSNNGQDYMRSFFNLQECGTDELASTWLEGDKVGDLTFLSWDANDPWVADMYYRIFYNIALCNEFLRNAGDEQIARFTESEQADIRGYRAEARFLRALAYYHALDLFRNIPFVTENDPVGTFIPPRYEAKAVFEYIESELQAIDGDLPDKEECEYGRASKGAAYALLAKMYLNANIYTGTERYIDCIDYCKRVIQQGYALEPEYKKLFNADNHKRTNEIIFSFPVDATHTVSWGATTYIICGAVSNTSDYQKPADYGVTSGWGMFRVRGEIPALFNEKDGRALFFTEGQTQYLDIIDNQSNGYFVDKWTNLTDEGEMASNTVDGGVNTDFPVFRLADVYLMLAEAVSRGGTGATVTEALAYVNGLRQRAFGNDYETYGKLTANDLTVDFFLDERARELYWECTRRTDLIRYGRFTTADYLWQWKGGVKEGRAVDGKYNIYPIPTTDLTANPNLRNENY</sequence>
<dbReference type="Pfam" id="PF14322">
    <property type="entry name" value="SusD-like_3"/>
    <property type="match status" value="1"/>
</dbReference>
<evidence type="ECO:0000259" key="6">
    <source>
        <dbReference type="Pfam" id="PF07980"/>
    </source>
</evidence>
<evidence type="ECO:0000256" key="1">
    <source>
        <dbReference type="ARBA" id="ARBA00004442"/>
    </source>
</evidence>
<feature type="domain" description="RagB/SusD" evidence="6">
    <location>
        <begin position="363"/>
        <end position="522"/>
    </location>
</feature>
<dbReference type="RefSeq" id="WP_076928377.1">
    <property type="nucleotide sequence ID" value="NZ_LT605205.1"/>
</dbReference>
<dbReference type="InterPro" id="IPR011990">
    <property type="entry name" value="TPR-like_helical_dom_sf"/>
</dbReference>
<accession>A0A1R3T1D8</accession>
<dbReference type="Gene3D" id="1.25.40.10">
    <property type="entry name" value="Tetratricopeptide repeat domain"/>
    <property type="match status" value="1"/>
</dbReference>
<name>A0A1R3T1D8_9BACT</name>
<gene>
    <name evidence="8" type="ORF">PSM36_0172</name>
</gene>
<dbReference type="InterPro" id="IPR012944">
    <property type="entry name" value="SusD_RagB_dom"/>
</dbReference>
<reference evidence="8 9" key="1">
    <citation type="submission" date="2016-08" db="EMBL/GenBank/DDBJ databases">
        <authorList>
            <person name="Seilhamer J.J."/>
        </authorList>
    </citation>
    <scope>NUCLEOTIDE SEQUENCE [LARGE SCALE GENOMIC DNA]</scope>
    <source>
        <strain evidence="8">M3/6</strain>
    </source>
</reference>
<feature type="domain" description="SusD-like N-terminal" evidence="7">
    <location>
        <begin position="118"/>
        <end position="239"/>
    </location>
</feature>
<organism evidence="8 9">
    <name type="scientific">Proteiniphilum saccharofermentans</name>
    <dbReference type="NCBI Taxonomy" id="1642647"/>
    <lineage>
        <taxon>Bacteria</taxon>
        <taxon>Pseudomonadati</taxon>
        <taxon>Bacteroidota</taxon>
        <taxon>Bacteroidia</taxon>
        <taxon>Bacteroidales</taxon>
        <taxon>Dysgonomonadaceae</taxon>
        <taxon>Proteiniphilum</taxon>
    </lineage>
</organism>
<comment type="similarity">
    <text evidence="2">Belongs to the SusD family.</text>
</comment>
<evidence type="ECO:0000256" key="3">
    <source>
        <dbReference type="ARBA" id="ARBA00022729"/>
    </source>
</evidence>
<comment type="subcellular location">
    <subcellularLocation>
        <location evidence="1">Cell outer membrane</location>
    </subcellularLocation>
</comment>
<dbReference type="Gene3D" id="1.10.3780.10">
    <property type="entry name" value="SusD-like"/>
    <property type="match status" value="1"/>
</dbReference>
<dbReference type="SUPFAM" id="SSF48452">
    <property type="entry name" value="TPR-like"/>
    <property type="match status" value="1"/>
</dbReference>
<evidence type="ECO:0000256" key="4">
    <source>
        <dbReference type="ARBA" id="ARBA00023136"/>
    </source>
</evidence>
<dbReference type="Pfam" id="PF07980">
    <property type="entry name" value="SusD_RagB"/>
    <property type="match status" value="1"/>
</dbReference>
<evidence type="ECO:0000256" key="5">
    <source>
        <dbReference type="ARBA" id="ARBA00023237"/>
    </source>
</evidence>